<dbReference type="GO" id="GO:0000981">
    <property type="term" value="F:DNA-binding transcription factor activity, RNA polymerase II-specific"/>
    <property type="evidence" value="ECO:0007669"/>
    <property type="project" value="InterPro"/>
</dbReference>
<dbReference type="InterPro" id="IPR050797">
    <property type="entry name" value="Carb_Metab_Trans_Reg"/>
</dbReference>
<proteinExistence type="predicted"/>
<evidence type="ECO:0000313" key="6">
    <source>
        <dbReference type="Proteomes" id="UP000308133"/>
    </source>
</evidence>
<dbReference type="InterPro" id="IPR007219">
    <property type="entry name" value="XnlR_reg_dom"/>
</dbReference>
<organism evidence="5 6">
    <name type="scientific">Elsinoe australis</name>
    <dbReference type="NCBI Taxonomy" id="40998"/>
    <lineage>
        <taxon>Eukaryota</taxon>
        <taxon>Fungi</taxon>
        <taxon>Dikarya</taxon>
        <taxon>Ascomycota</taxon>
        <taxon>Pezizomycotina</taxon>
        <taxon>Dothideomycetes</taxon>
        <taxon>Dothideomycetidae</taxon>
        <taxon>Myriangiales</taxon>
        <taxon>Elsinoaceae</taxon>
        <taxon>Elsinoe</taxon>
    </lineage>
</organism>
<protein>
    <submittedName>
        <fullName evidence="5">Fungal specific transcription factor domain-containing protein 13</fullName>
    </submittedName>
</protein>
<dbReference type="SMART" id="SM00906">
    <property type="entry name" value="Fungal_trans"/>
    <property type="match status" value="1"/>
</dbReference>
<keyword evidence="1" id="KW-0479">Metal-binding</keyword>
<comment type="caution">
    <text evidence="5">The sequence shown here is derived from an EMBL/GenBank/DDBJ whole genome shotgun (WGS) entry which is preliminary data.</text>
</comment>
<dbReference type="GO" id="GO:0006351">
    <property type="term" value="P:DNA-templated transcription"/>
    <property type="evidence" value="ECO:0007669"/>
    <property type="project" value="InterPro"/>
</dbReference>
<dbReference type="PANTHER" id="PTHR31668:SF20">
    <property type="entry name" value="ZN(II)2CYS6 TRANSCRIPTION FACTOR (EUROFUNG)"/>
    <property type="match status" value="1"/>
</dbReference>
<dbReference type="InterPro" id="IPR001138">
    <property type="entry name" value="Zn2Cys6_DnaBD"/>
</dbReference>
<name>A0A4U7B8S3_9PEZI</name>
<dbReference type="PROSITE" id="PS50048">
    <property type="entry name" value="ZN2_CY6_FUNGAL_2"/>
    <property type="match status" value="1"/>
</dbReference>
<dbReference type="InterPro" id="IPR036864">
    <property type="entry name" value="Zn2-C6_fun-type_DNA-bd_sf"/>
</dbReference>
<keyword evidence="2" id="KW-0539">Nucleus</keyword>
<reference evidence="5 6" key="1">
    <citation type="submission" date="2018-02" db="EMBL/GenBank/DDBJ databases">
        <title>Draft genome sequences of Elsinoe sp., causing black scab on jojoba.</title>
        <authorList>
            <person name="Stodart B."/>
            <person name="Jeffress S."/>
            <person name="Ash G."/>
            <person name="Arun Chinnappa K."/>
        </authorList>
    </citation>
    <scope>NUCLEOTIDE SEQUENCE [LARGE SCALE GENOMIC DNA]</scope>
    <source>
        <strain evidence="5 6">Hillstone_2</strain>
    </source>
</reference>
<sequence length="637" mass="70650">MPDSSPASSSSSGPAKRACDACHRRKVKCISSSATDSSRPCKNCASAGLTCTYNSVPQKKGPKGHRAKIITELRETQRQQSHLPQATTPFGPETHHVAFPLAPTPGLLPPELINACVDFFFTNMYPSQPILHRQRLAEVVAQMDTNVEAYCLVSSLCAYMLIQPHMVIPFPNNAAPNSEASTLPTGQILLQETLRVRKAHDYIENPSVLSVTTSFFLFGSYFCLGKNNTAWFHLREATTLAYDIHMHEEDSYAGLDPVESSRRRRLYWLLFITERAYALQRHRPLTLYSTIQLPSMEEDPSETVELSGFLHLVQLFRPFDDTFVGVWNKTREGCTTDWLVQLQKQLSNALPSYIQSTETQAVDLRMSQQWLKTMIWQLSISQGYLSSQASDQSMTFNFPIELSRDMVAAASNFSQMAMEVHGIGLIEKLFDVACTLTDVMSCVPETQMMQPSFEFGPRDYLHQFVSLISNLRGGRQRYLPLLVSKINDTLPSSMPNMGYGLSPNPSHGSSSYMTAGQQHGQIEEIYDQQAHDSHGSGHTSHVASPFGSPPQSATVPLAPAPFAFENLSVDSSPVSSPGYAPVAGPAMVPTSYPVIAPTSAGYRQSRPHPQHHGRSQEHLPTSNYGFIPPSMKFEHTQ</sequence>
<dbReference type="GO" id="GO:0003677">
    <property type="term" value="F:DNA binding"/>
    <property type="evidence" value="ECO:0007669"/>
    <property type="project" value="InterPro"/>
</dbReference>
<dbReference type="CDD" id="cd00067">
    <property type="entry name" value="GAL4"/>
    <property type="match status" value="1"/>
</dbReference>
<evidence type="ECO:0000259" key="4">
    <source>
        <dbReference type="PROSITE" id="PS50048"/>
    </source>
</evidence>
<feature type="domain" description="Zn(2)-C6 fungal-type" evidence="4">
    <location>
        <begin position="18"/>
        <end position="53"/>
    </location>
</feature>
<dbReference type="Gene3D" id="4.10.240.10">
    <property type="entry name" value="Zn(2)-C6 fungal-type DNA-binding domain"/>
    <property type="match status" value="1"/>
</dbReference>
<dbReference type="SUPFAM" id="SSF57701">
    <property type="entry name" value="Zn2/Cys6 DNA-binding domain"/>
    <property type="match status" value="1"/>
</dbReference>
<feature type="region of interest" description="Disordered" evidence="3">
    <location>
        <begin position="598"/>
        <end position="637"/>
    </location>
</feature>
<evidence type="ECO:0000256" key="1">
    <source>
        <dbReference type="ARBA" id="ARBA00022723"/>
    </source>
</evidence>
<dbReference type="AlphaFoldDB" id="A0A4U7B8S3"/>
<dbReference type="PROSITE" id="PS00463">
    <property type="entry name" value="ZN2_CY6_FUNGAL_1"/>
    <property type="match status" value="1"/>
</dbReference>
<dbReference type="EMBL" id="PTQR01000014">
    <property type="protein sequence ID" value="TKX26161.1"/>
    <property type="molecule type" value="Genomic_DNA"/>
</dbReference>
<dbReference type="SMART" id="SM00066">
    <property type="entry name" value="GAL4"/>
    <property type="match status" value="1"/>
</dbReference>
<evidence type="ECO:0000313" key="5">
    <source>
        <dbReference type="EMBL" id="TKX26161.1"/>
    </source>
</evidence>
<dbReference type="Pfam" id="PF04082">
    <property type="entry name" value="Fungal_trans"/>
    <property type="match status" value="1"/>
</dbReference>
<evidence type="ECO:0000256" key="2">
    <source>
        <dbReference type="ARBA" id="ARBA00023242"/>
    </source>
</evidence>
<evidence type="ECO:0000256" key="3">
    <source>
        <dbReference type="SAM" id="MobiDB-lite"/>
    </source>
</evidence>
<dbReference type="CDD" id="cd12148">
    <property type="entry name" value="fungal_TF_MHR"/>
    <property type="match status" value="1"/>
</dbReference>
<dbReference type="Proteomes" id="UP000308133">
    <property type="component" value="Unassembled WGS sequence"/>
</dbReference>
<feature type="region of interest" description="Disordered" evidence="3">
    <location>
        <begin position="531"/>
        <end position="552"/>
    </location>
</feature>
<dbReference type="PANTHER" id="PTHR31668">
    <property type="entry name" value="GLUCOSE TRANSPORT TRANSCRIPTION REGULATOR RGT1-RELATED-RELATED"/>
    <property type="match status" value="1"/>
</dbReference>
<dbReference type="GO" id="GO:0008270">
    <property type="term" value="F:zinc ion binding"/>
    <property type="evidence" value="ECO:0007669"/>
    <property type="project" value="InterPro"/>
</dbReference>
<accession>A0A4U7B8S3</accession>
<gene>
    <name evidence="5" type="ORF">C1H76_1514</name>
</gene>
<dbReference type="Pfam" id="PF00172">
    <property type="entry name" value="Zn_clus"/>
    <property type="match status" value="1"/>
</dbReference>